<dbReference type="PANTHER" id="PTHR22911">
    <property type="entry name" value="ACYL-MALONYL CONDENSING ENZYME-RELATED"/>
    <property type="match status" value="1"/>
</dbReference>
<comment type="caution">
    <text evidence="3">The sequence shown here is derived from an EMBL/GenBank/DDBJ whole genome shotgun (WGS) entry which is preliminary data.</text>
</comment>
<dbReference type="Gene3D" id="1.10.3730.20">
    <property type="match status" value="1"/>
</dbReference>
<name>A0A0T6DS44_9GAMM</name>
<dbReference type="STRING" id="554343.AS194_07230"/>
<dbReference type="GO" id="GO:0016020">
    <property type="term" value="C:membrane"/>
    <property type="evidence" value="ECO:0007669"/>
    <property type="project" value="InterPro"/>
</dbReference>
<feature type="domain" description="EamA" evidence="2">
    <location>
        <begin position="161"/>
        <end position="297"/>
    </location>
</feature>
<feature type="transmembrane region" description="Helical" evidence="1">
    <location>
        <begin position="51"/>
        <end position="69"/>
    </location>
</feature>
<dbReference type="Pfam" id="PF00892">
    <property type="entry name" value="EamA"/>
    <property type="match status" value="2"/>
</dbReference>
<keyword evidence="4" id="KW-1185">Reference proteome</keyword>
<feature type="transmembrane region" description="Helical" evidence="1">
    <location>
        <begin position="228"/>
        <end position="244"/>
    </location>
</feature>
<feature type="transmembrane region" description="Helical" evidence="1">
    <location>
        <begin position="81"/>
        <end position="101"/>
    </location>
</feature>
<feature type="transmembrane region" description="Helical" evidence="1">
    <location>
        <begin position="137"/>
        <end position="153"/>
    </location>
</feature>
<keyword evidence="1" id="KW-1133">Transmembrane helix</keyword>
<proteinExistence type="predicted"/>
<dbReference type="EMBL" id="LNDJ01000058">
    <property type="protein sequence ID" value="KRU22788.1"/>
    <property type="molecule type" value="Genomic_DNA"/>
</dbReference>
<feature type="transmembrane region" description="Helical" evidence="1">
    <location>
        <begin position="159"/>
        <end position="179"/>
    </location>
</feature>
<feature type="domain" description="EamA" evidence="2">
    <location>
        <begin position="17"/>
        <end position="152"/>
    </location>
</feature>
<feature type="transmembrane region" description="Helical" evidence="1">
    <location>
        <begin position="281"/>
        <end position="304"/>
    </location>
</feature>
<sequence>MANIDSTAAIHSHQSWIGIVQIITAATCWGTLGIFSTYLNQMGFSGWQVTILRIVTAAVIVLAMLPTLWPQLMKLSARQWFGLAMQSIVGVLGMSVCYFFAVSYVGAGPAVALLYTAPVFSLLFSKFLLSESITRKSIALAFMAVFGVGLTMLGEQAEVNWGILLGLASGMCYSLYGVLGKRAMHDAHPAPLVFFTSVVISACGLLLLPETYQTYTQLLTLPLSTWGYVLGLSLLGTVVPFGLYMKALEKLPASRASVFTIFEPLTAIALAMILLHQALSWIQYLGVTLILLAALLNAVVNGTTTRVPRWLKRRQTV</sequence>
<dbReference type="Proteomes" id="UP000051202">
    <property type="component" value="Unassembled WGS sequence"/>
</dbReference>
<dbReference type="InterPro" id="IPR037185">
    <property type="entry name" value="EmrE-like"/>
</dbReference>
<dbReference type="PANTHER" id="PTHR22911:SF79">
    <property type="entry name" value="MOBA-LIKE NTP TRANSFERASE DOMAIN-CONTAINING PROTEIN"/>
    <property type="match status" value="1"/>
</dbReference>
<dbReference type="InterPro" id="IPR000620">
    <property type="entry name" value="EamA_dom"/>
</dbReference>
<reference evidence="3 4" key="1">
    <citation type="submission" date="2015-11" db="EMBL/GenBank/DDBJ databases">
        <title>Permanent draft genome of Psychrobacter piscatorii LQ58.</title>
        <authorList>
            <person name="Zhou M."/>
            <person name="Dong B."/>
            <person name="Liu Q."/>
        </authorList>
    </citation>
    <scope>NUCLEOTIDE SEQUENCE [LARGE SCALE GENOMIC DNA]</scope>
    <source>
        <strain evidence="3 4">LQ58</strain>
    </source>
</reference>
<keyword evidence="1" id="KW-0472">Membrane</keyword>
<keyword evidence="1" id="KW-0812">Transmembrane</keyword>
<feature type="transmembrane region" description="Helical" evidence="1">
    <location>
        <begin position="16"/>
        <end position="39"/>
    </location>
</feature>
<protein>
    <recommendedName>
        <fullName evidence="2">EamA domain-containing protein</fullName>
    </recommendedName>
</protein>
<dbReference type="SUPFAM" id="SSF103481">
    <property type="entry name" value="Multidrug resistance efflux transporter EmrE"/>
    <property type="match status" value="2"/>
</dbReference>
<gene>
    <name evidence="3" type="ORF">AS194_07230</name>
</gene>
<evidence type="ECO:0000313" key="3">
    <source>
        <dbReference type="EMBL" id="KRU22788.1"/>
    </source>
</evidence>
<evidence type="ECO:0000256" key="1">
    <source>
        <dbReference type="SAM" id="Phobius"/>
    </source>
</evidence>
<accession>A0A0T6DS44</accession>
<organism evidence="3 4">
    <name type="scientific">Psychrobacter piscatorii</name>
    <dbReference type="NCBI Taxonomy" id="554343"/>
    <lineage>
        <taxon>Bacteria</taxon>
        <taxon>Pseudomonadati</taxon>
        <taxon>Pseudomonadota</taxon>
        <taxon>Gammaproteobacteria</taxon>
        <taxon>Moraxellales</taxon>
        <taxon>Moraxellaceae</taxon>
        <taxon>Psychrobacter</taxon>
    </lineage>
</organism>
<feature type="transmembrane region" description="Helical" evidence="1">
    <location>
        <begin position="191"/>
        <end position="208"/>
    </location>
</feature>
<feature type="transmembrane region" description="Helical" evidence="1">
    <location>
        <begin position="256"/>
        <end position="275"/>
    </location>
</feature>
<dbReference type="RefSeq" id="WP_058024438.1">
    <property type="nucleotide sequence ID" value="NZ_LNDJ01000058.1"/>
</dbReference>
<evidence type="ECO:0000313" key="4">
    <source>
        <dbReference type="Proteomes" id="UP000051202"/>
    </source>
</evidence>
<dbReference type="AlphaFoldDB" id="A0A0T6DS44"/>
<feature type="transmembrane region" description="Helical" evidence="1">
    <location>
        <begin position="107"/>
        <end position="125"/>
    </location>
</feature>
<evidence type="ECO:0000259" key="2">
    <source>
        <dbReference type="Pfam" id="PF00892"/>
    </source>
</evidence>